<feature type="compositionally biased region" description="Basic and acidic residues" evidence="7">
    <location>
        <begin position="528"/>
        <end position="554"/>
    </location>
</feature>
<reference evidence="8 9" key="1">
    <citation type="submission" date="2024-05" db="EMBL/GenBank/DDBJ databases">
        <authorList>
            <person name="Wallberg A."/>
        </authorList>
    </citation>
    <scope>NUCLEOTIDE SEQUENCE [LARGE SCALE GENOMIC DNA]</scope>
</reference>
<evidence type="ECO:0000256" key="6">
    <source>
        <dbReference type="PIRSR" id="PIRSR017434-2"/>
    </source>
</evidence>
<dbReference type="AlphaFoldDB" id="A0AAV2QPF0"/>
<feature type="compositionally biased region" description="Acidic residues" evidence="7">
    <location>
        <begin position="555"/>
        <end position="565"/>
    </location>
</feature>
<dbReference type="PIRSF" id="PIRSF017434">
    <property type="entry name" value="Purine_5'-nucleotidase"/>
    <property type="match status" value="1"/>
</dbReference>
<keyword evidence="3" id="KW-0378">Hydrolase</keyword>
<feature type="binding site" evidence="6">
    <location>
        <position position="353"/>
    </location>
    <ligand>
        <name>Mg(2+)</name>
        <dbReference type="ChEBI" id="CHEBI:18420"/>
    </ligand>
</feature>
<protein>
    <recommendedName>
        <fullName evidence="10">Cytosolic purine 5'-nucleotidase</fullName>
    </recommendedName>
</protein>
<dbReference type="InterPro" id="IPR023214">
    <property type="entry name" value="HAD_sf"/>
</dbReference>
<evidence type="ECO:0008006" key="10">
    <source>
        <dbReference type="Google" id="ProtNLM"/>
    </source>
</evidence>
<dbReference type="GO" id="GO:0046037">
    <property type="term" value="P:GMP metabolic process"/>
    <property type="evidence" value="ECO:0007669"/>
    <property type="project" value="UniProtKB-ARBA"/>
</dbReference>
<dbReference type="PANTHER" id="PTHR12103:SF15">
    <property type="entry name" value="CYTOSOLIC PURINE 5'-NUCLEOTIDASE"/>
    <property type="match status" value="1"/>
</dbReference>
<comment type="caution">
    <text evidence="8">The sequence shown here is derived from an EMBL/GenBank/DDBJ whole genome shotgun (WGS) entry which is preliminary data.</text>
</comment>
<dbReference type="SUPFAM" id="SSF56784">
    <property type="entry name" value="HAD-like"/>
    <property type="match status" value="1"/>
</dbReference>
<feature type="binding site" evidence="6">
    <location>
        <position position="57"/>
    </location>
    <ligand>
        <name>Mg(2+)</name>
        <dbReference type="ChEBI" id="CHEBI:18420"/>
    </ligand>
</feature>
<dbReference type="CDD" id="cd07522">
    <property type="entry name" value="HAD_cN-II"/>
    <property type="match status" value="1"/>
</dbReference>
<feature type="region of interest" description="Disordered" evidence="7">
    <location>
        <begin position="500"/>
        <end position="565"/>
    </location>
</feature>
<dbReference type="Gene3D" id="3.40.50.1000">
    <property type="entry name" value="HAD superfamily/HAD-like"/>
    <property type="match status" value="2"/>
</dbReference>
<sequence>MACETDANLDYDTSIQEVETTEKIGMYWGQVSESNPVYRVFVNRSLHMEKIKFYGFDMDYTIAEYKSPQFETLGFNLLKQRLLDIGYPEEIKEFEYDPTFPTRGLWFDRVFGNLLKVDGFGNILVCIHGFKFLKPTEIYELYPNKFIQLEESRIYVMNTLFNLPEIYMVACMVDFFSSSPQYAKLPQGIKSGDLYMSYKSIFQDIRSSVDWVHMKGDLKKKTVEKKEQYVHKDERLTLLLTRMRDSGAKVFLLTNSEYWYTNAIMDYLLDFPDANGDKKPWTSYFDYVVVDACKPLFFGDGTIMREVDTATGALKLGTYSGKMKTGKVYSGGSCDIFSDLIGSKGKDVLYVGDHIFGDILKSKKMRGWRTFLVVPEMVQELHVWTEKCSLFSKLQNLDIILGDLYKNLDSSTHERPDLTKVRTSIREVTHEMDLSYGMMGSLFRSGSRLTHFSSQVSRYADVYGSTLLNLIYYPFSYMFRAPAMLMPHESTVAHEQRFQVGDGPVSTRSRAFSVQVDSPENIQSKRPKVLERADSLVPHARAETPKRITHHHDEDESEEESDKSS</sequence>
<dbReference type="GO" id="GO:0008253">
    <property type="term" value="F:5'-nucleotidase activity"/>
    <property type="evidence" value="ECO:0007669"/>
    <property type="project" value="TreeGrafter"/>
</dbReference>
<evidence type="ECO:0000256" key="3">
    <source>
        <dbReference type="ARBA" id="ARBA00022801"/>
    </source>
</evidence>
<dbReference type="NCBIfam" id="TIGR02244">
    <property type="entry name" value="HAD-IG-Ncltidse"/>
    <property type="match status" value="1"/>
</dbReference>
<evidence type="ECO:0000256" key="4">
    <source>
        <dbReference type="ARBA" id="ARBA00022842"/>
    </source>
</evidence>
<dbReference type="FunFam" id="3.40.50.1000:FF:000021">
    <property type="entry name" value="NT5C2 isoform 1"/>
    <property type="match status" value="1"/>
</dbReference>
<comment type="cofactor">
    <cofactor evidence="6">
        <name>Mg(2+)</name>
        <dbReference type="ChEBI" id="CHEBI:18420"/>
    </cofactor>
    <text evidence="6">Binds 1 Mg(2+) ion per subunit.</text>
</comment>
<dbReference type="Pfam" id="PF05761">
    <property type="entry name" value="5_nucleotid"/>
    <property type="match status" value="1"/>
</dbReference>
<comment type="similarity">
    <text evidence="1">Belongs to the 5'(3')-deoxyribonucleotidase family.</text>
</comment>
<accession>A0AAV2QPF0</accession>
<feature type="active site" description="Proton donor" evidence="5">
    <location>
        <position position="59"/>
    </location>
</feature>
<dbReference type="EMBL" id="CAXKWB010009498">
    <property type="protein sequence ID" value="CAL4094965.1"/>
    <property type="molecule type" value="Genomic_DNA"/>
</dbReference>
<evidence type="ECO:0000313" key="8">
    <source>
        <dbReference type="EMBL" id="CAL4094965.1"/>
    </source>
</evidence>
<organism evidence="8 9">
    <name type="scientific">Meganyctiphanes norvegica</name>
    <name type="common">Northern krill</name>
    <name type="synonym">Thysanopoda norvegica</name>
    <dbReference type="NCBI Taxonomy" id="48144"/>
    <lineage>
        <taxon>Eukaryota</taxon>
        <taxon>Metazoa</taxon>
        <taxon>Ecdysozoa</taxon>
        <taxon>Arthropoda</taxon>
        <taxon>Crustacea</taxon>
        <taxon>Multicrustacea</taxon>
        <taxon>Malacostraca</taxon>
        <taxon>Eumalacostraca</taxon>
        <taxon>Eucarida</taxon>
        <taxon>Euphausiacea</taxon>
        <taxon>Euphausiidae</taxon>
        <taxon>Meganyctiphanes</taxon>
    </lineage>
</organism>
<proteinExistence type="inferred from homology"/>
<evidence type="ECO:0000256" key="1">
    <source>
        <dbReference type="ARBA" id="ARBA00009589"/>
    </source>
</evidence>
<evidence type="ECO:0000256" key="2">
    <source>
        <dbReference type="ARBA" id="ARBA00022723"/>
    </source>
</evidence>
<evidence type="ECO:0000256" key="7">
    <source>
        <dbReference type="SAM" id="MobiDB-lite"/>
    </source>
</evidence>
<feature type="binding site" evidence="6">
    <location>
        <position position="59"/>
    </location>
    <ligand>
        <name>GMP</name>
        <dbReference type="ChEBI" id="CHEBI:58115"/>
    </ligand>
</feature>
<dbReference type="InterPro" id="IPR008380">
    <property type="entry name" value="HAD-SF_hydro_IG_5-nucl"/>
</dbReference>
<feature type="compositionally biased region" description="Polar residues" evidence="7">
    <location>
        <begin position="506"/>
        <end position="524"/>
    </location>
</feature>
<feature type="active site" description="Nucleophile" evidence="5">
    <location>
        <position position="57"/>
    </location>
</feature>
<evidence type="ECO:0000256" key="5">
    <source>
        <dbReference type="PIRSR" id="PIRSR017434-1"/>
    </source>
</evidence>
<dbReference type="InterPro" id="IPR016695">
    <property type="entry name" value="Pur_nucleotidase"/>
</dbReference>
<keyword evidence="2 6" id="KW-0479">Metal-binding</keyword>
<keyword evidence="9" id="KW-1185">Reference proteome</keyword>
<dbReference type="PANTHER" id="PTHR12103">
    <property type="entry name" value="5'-NUCLEOTIDASE DOMAIN-CONTAINING"/>
    <property type="match status" value="1"/>
</dbReference>
<dbReference type="Proteomes" id="UP001497623">
    <property type="component" value="Unassembled WGS sequence"/>
</dbReference>
<dbReference type="GO" id="GO:0046872">
    <property type="term" value="F:metal ion binding"/>
    <property type="evidence" value="ECO:0007669"/>
    <property type="project" value="UniProtKB-KW"/>
</dbReference>
<name>A0AAV2QPF0_MEGNR</name>
<evidence type="ECO:0000313" key="9">
    <source>
        <dbReference type="Proteomes" id="UP001497623"/>
    </source>
</evidence>
<keyword evidence="4 6" id="KW-0460">Magnesium</keyword>
<dbReference type="InterPro" id="IPR036412">
    <property type="entry name" value="HAD-like_sf"/>
</dbReference>
<gene>
    <name evidence="8" type="ORF">MNOR_LOCUS15287</name>
</gene>